<gene>
    <name evidence="1" type="ORF">JOC74_000297</name>
</gene>
<name>A0ABS4CQE6_9BACI</name>
<dbReference type="Gene3D" id="3.40.630.30">
    <property type="match status" value="1"/>
</dbReference>
<reference evidence="1 2" key="1">
    <citation type="submission" date="2021-01" db="EMBL/GenBank/DDBJ databases">
        <title>Genomic Encyclopedia of Type Strains, Phase IV (KMG-IV): sequencing the most valuable type-strain genomes for metagenomic binning, comparative biology and taxonomic classification.</title>
        <authorList>
            <person name="Goeker M."/>
        </authorList>
    </citation>
    <scope>NUCLEOTIDE SEQUENCE [LARGE SCALE GENOMIC DNA]</scope>
    <source>
        <strain evidence="1 2">DSM 103394</strain>
    </source>
</reference>
<evidence type="ECO:0000313" key="2">
    <source>
        <dbReference type="Proteomes" id="UP000674416"/>
    </source>
</evidence>
<dbReference type="EMBL" id="JAFDST010000001">
    <property type="protein sequence ID" value="MBP1079809.1"/>
    <property type="molecule type" value="Genomic_DNA"/>
</dbReference>
<evidence type="ECO:0000313" key="1">
    <source>
        <dbReference type="EMBL" id="MBP1079809.1"/>
    </source>
</evidence>
<dbReference type="Proteomes" id="UP000674416">
    <property type="component" value="Unassembled WGS sequence"/>
</dbReference>
<protein>
    <submittedName>
        <fullName evidence="1">Uncharacterized protein</fullName>
    </submittedName>
</protein>
<comment type="caution">
    <text evidence="1">The sequence shown here is derived from an EMBL/GenBank/DDBJ whole genome shotgun (WGS) entry which is preliminary data.</text>
</comment>
<proteinExistence type="predicted"/>
<sequence>MYHQVKDTMTPEEYVESVLQGLRKDPVLSFLIQCGRVPTGVVRNYLDDEESVNYGVLMEWKNPFLYD</sequence>
<keyword evidence="2" id="KW-1185">Reference proteome</keyword>
<organism evidence="1 2">
    <name type="scientific">Bacillus capparidis</name>
    <dbReference type="NCBI Taxonomy" id="1840411"/>
    <lineage>
        <taxon>Bacteria</taxon>
        <taxon>Bacillati</taxon>
        <taxon>Bacillota</taxon>
        <taxon>Bacilli</taxon>
        <taxon>Bacillales</taxon>
        <taxon>Bacillaceae</taxon>
        <taxon>Bacillus</taxon>
    </lineage>
</organism>
<accession>A0ABS4CQE6</accession>